<name>A0A8H6NX34_9PEZI</name>
<accession>A0A8H6NX34</accession>
<reference evidence="1" key="1">
    <citation type="journal article" date="2020" name="Phytopathology">
        <title>Genome Sequence Resources of Colletotrichum truncatum, C. plurivorum, C. musicola, and C. sojae: Four Species Pathogenic to Soybean (Glycine max).</title>
        <authorList>
            <person name="Rogerio F."/>
            <person name="Boufleur T.R."/>
            <person name="Ciampi-Guillardi M."/>
            <person name="Sukno S.A."/>
            <person name="Thon M.R."/>
            <person name="Massola Junior N.S."/>
            <person name="Baroncelli R."/>
        </authorList>
    </citation>
    <scope>NUCLEOTIDE SEQUENCE</scope>
    <source>
        <strain evidence="1">LFN0074</strain>
    </source>
</reference>
<organism evidence="1 2">
    <name type="scientific">Colletotrichum musicola</name>
    <dbReference type="NCBI Taxonomy" id="2175873"/>
    <lineage>
        <taxon>Eukaryota</taxon>
        <taxon>Fungi</taxon>
        <taxon>Dikarya</taxon>
        <taxon>Ascomycota</taxon>
        <taxon>Pezizomycotina</taxon>
        <taxon>Sordariomycetes</taxon>
        <taxon>Hypocreomycetidae</taxon>
        <taxon>Glomerellales</taxon>
        <taxon>Glomerellaceae</taxon>
        <taxon>Colletotrichum</taxon>
        <taxon>Colletotrichum orchidearum species complex</taxon>
    </lineage>
</organism>
<keyword evidence="2" id="KW-1185">Reference proteome</keyword>
<evidence type="ECO:0000313" key="1">
    <source>
        <dbReference type="EMBL" id="KAF6844212.1"/>
    </source>
</evidence>
<gene>
    <name evidence="1" type="ORF">CMUS01_01362</name>
</gene>
<comment type="caution">
    <text evidence="1">The sequence shown here is derived from an EMBL/GenBank/DDBJ whole genome shotgun (WGS) entry which is preliminary data.</text>
</comment>
<sequence>MKSAAMTACGPTLPRETRYGVTGEIFPPQALGPAPAAWTALAPIRIKAASRRHDANAWEAALRPWAKGWIPWANFHTPSRG</sequence>
<dbReference type="EMBL" id="WIGM01000022">
    <property type="protein sequence ID" value="KAF6844212.1"/>
    <property type="molecule type" value="Genomic_DNA"/>
</dbReference>
<dbReference type="AlphaFoldDB" id="A0A8H6NX34"/>
<protein>
    <submittedName>
        <fullName evidence="1">Uncharacterized protein</fullName>
    </submittedName>
</protein>
<dbReference type="Proteomes" id="UP000639643">
    <property type="component" value="Unassembled WGS sequence"/>
</dbReference>
<proteinExistence type="predicted"/>
<evidence type="ECO:0000313" key="2">
    <source>
        <dbReference type="Proteomes" id="UP000639643"/>
    </source>
</evidence>